<evidence type="ECO:0000259" key="4">
    <source>
        <dbReference type="PROSITE" id="PS50932"/>
    </source>
</evidence>
<evidence type="ECO:0000256" key="2">
    <source>
        <dbReference type="ARBA" id="ARBA00023125"/>
    </source>
</evidence>
<dbReference type="InterPro" id="IPR000843">
    <property type="entry name" value="HTH_LacI"/>
</dbReference>
<dbReference type="SUPFAM" id="SSF47413">
    <property type="entry name" value="lambda repressor-like DNA-binding domains"/>
    <property type="match status" value="1"/>
</dbReference>
<dbReference type="EMBL" id="JABKAU010000019">
    <property type="protein sequence ID" value="NVO31864.1"/>
    <property type="molecule type" value="Genomic_DNA"/>
</dbReference>
<dbReference type="Pfam" id="PF00356">
    <property type="entry name" value="LacI"/>
    <property type="match status" value="1"/>
</dbReference>
<keyword evidence="6" id="KW-1185">Reference proteome</keyword>
<accession>A0A7Y7PQ87</accession>
<dbReference type="AlphaFoldDB" id="A0A7Y7PQ87"/>
<comment type="caution">
    <text evidence="5">The sequence shown here is derived from an EMBL/GenBank/DDBJ whole genome shotgun (WGS) entry which is preliminary data.</text>
</comment>
<evidence type="ECO:0000256" key="3">
    <source>
        <dbReference type="ARBA" id="ARBA00023163"/>
    </source>
</evidence>
<gene>
    <name evidence="5" type="ORF">HW554_11630</name>
</gene>
<dbReference type="CDD" id="cd01392">
    <property type="entry name" value="HTH_LacI"/>
    <property type="match status" value="1"/>
</dbReference>
<feature type="domain" description="HTH lacI-type" evidence="4">
    <location>
        <begin position="4"/>
        <end position="58"/>
    </location>
</feature>
<dbReference type="GO" id="GO:0003700">
    <property type="term" value="F:DNA-binding transcription factor activity"/>
    <property type="evidence" value="ECO:0007669"/>
    <property type="project" value="TreeGrafter"/>
</dbReference>
<evidence type="ECO:0000313" key="6">
    <source>
        <dbReference type="Proteomes" id="UP000565521"/>
    </source>
</evidence>
<sequence>MSTTNLKQLAQALDLSVSTVSRALNDSYEISASTKLKVQTLAAQLGYQPNPYASSLRRQQSKTVGVVIPEVANNFFSLAINGIEEVARQNGYHVLVYLTHEEFEQEQVIIRHLANGRVDGILISVSGETRDAAHFAKLRELKLPTVFFDRVCEQTDTASITTDDYDSGYRATHHLLERGCRRIVHFTLAQHLSIGQKRMQGYLDALRDADIAFDPTLLVHGGSGPDYNTALMQQLLEQDSSIDGIFAAVESLAIASYRGCRATVRRIPDDVKIIGFSNLEMADLLDPSLTTIRQPAYAIGREAATILFQALIRNRSILTSQSQELKSELVVRASTGG</sequence>
<dbReference type="SMART" id="SM00354">
    <property type="entry name" value="HTH_LACI"/>
    <property type="match status" value="1"/>
</dbReference>
<dbReference type="InterPro" id="IPR046335">
    <property type="entry name" value="LacI/GalR-like_sensor"/>
</dbReference>
<name>A0A7Y7PQ87_9BACT</name>
<protein>
    <submittedName>
        <fullName evidence="5">LacI family DNA-binding transcriptional regulator</fullName>
    </submittedName>
</protein>
<reference evidence="5 6" key="1">
    <citation type="submission" date="2020-05" db="EMBL/GenBank/DDBJ databases">
        <title>Hymenobacter terrestris sp. nov. and Hymenobacter lapidiphilus sp. nov., isolated from regoliths in Antarctica.</title>
        <authorList>
            <person name="Sedlacek I."/>
            <person name="Pantucek R."/>
            <person name="Zeman M."/>
            <person name="Holochova P."/>
            <person name="Kralova S."/>
            <person name="Stankova E."/>
            <person name="Sedo O."/>
            <person name="Micenkova L."/>
            <person name="Svec P."/>
            <person name="Gupta V."/>
            <person name="Sood U."/>
            <person name="Korpole U.S."/>
            <person name="Lal R."/>
        </authorList>
    </citation>
    <scope>NUCLEOTIDE SEQUENCE [LARGE SCALE GENOMIC DNA]</scope>
    <source>
        <strain evidence="5 6">P5342</strain>
    </source>
</reference>
<proteinExistence type="predicted"/>
<dbReference type="Proteomes" id="UP000565521">
    <property type="component" value="Unassembled WGS sequence"/>
</dbReference>
<keyword evidence="3" id="KW-0804">Transcription</keyword>
<organism evidence="5 6">
    <name type="scientific">Hymenobacter lapidiphilus</name>
    <dbReference type="NCBI Taxonomy" id="2608003"/>
    <lineage>
        <taxon>Bacteria</taxon>
        <taxon>Pseudomonadati</taxon>
        <taxon>Bacteroidota</taxon>
        <taxon>Cytophagia</taxon>
        <taxon>Cytophagales</taxon>
        <taxon>Hymenobacteraceae</taxon>
        <taxon>Hymenobacter</taxon>
    </lineage>
</organism>
<dbReference type="InterPro" id="IPR010982">
    <property type="entry name" value="Lambda_DNA-bd_dom_sf"/>
</dbReference>
<keyword evidence="1" id="KW-0805">Transcription regulation</keyword>
<dbReference type="Pfam" id="PF13377">
    <property type="entry name" value="Peripla_BP_3"/>
    <property type="match status" value="1"/>
</dbReference>
<dbReference type="InterPro" id="IPR028082">
    <property type="entry name" value="Peripla_BP_I"/>
</dbReference>
<dbReference type="PANTHER" id="PTHR30146:SF109">
    <property type="entry name" value="HTH-TYPE TRANSCRIPTIONAL REGULATOR GALS"/>
    <property type="match status" value="1"/>
</dbReference>
<dbReference type="PANTHER" id="PTHR30146">
    <property type="entry name" value="LACI-RELATED TRANSCRIPTIONAL REPRESSOR"/>
    <property type="match status" value="1"/>
</dbReference>
<dbReference type="Gene3D" id="1.10.260.40">
    <property type="entry name" value="lambda repressor-like DNA-binding domains"/>
    <property type="match status" value="1"/>
</dbReference>
<keyword evidence="2 5" id="KW-0238">DNA-binding</keyword>
<dbReference type="CDD" id="cd06267">
    <property type="entry name" value="PBP1_LacI_sugar_binding-like"/>
    <property type="match status" value="1"/>
</dbReference>
<dbReference type="RefSeq" id="WP_176908758.1">
    <property type="nucleotide sequence ID" value="NZ_JABKAU010000019.1"/>
</dbReference>
<dbReference type="Gene3D" id="3.40.50.2300">
    <property type="match status" value="2"/>
</dbReference>
<evidence type="ECO:0000313" key="5">
    <source>
        <dbReference type="EMBL" id="NVO31864.1"/>
    </source>
</evidence>
<dbReference type="PROSITE" id="PS50932">
    <property type="entry name" value="HTH_LACI_2"/>
    <property type="match status" value="1"/>
</dbReference>
<evidence type="ECO:0000256" key="1">
    <source>
        <dbReference type="ARBA" id="ARBA00023015"/>
    </source>
</evidence>
<dbReference type="GO" id="GO:0000976">
    <property type="term" value="F:transcription cis-regulatory region binding"/>
    <property type="evidence" value="ECO:0007669"/>
    <property type="project" value="TreeGrafter"/>
</dbReference>
<dbReference type="SUPFAM" id="SSF53822">
    <property type="entry name" value="Periplasmic binding protein-like I"/>
    <property type="match status" value="1"/>
</dbReference>